<protein>
    <submittedName>
        <fullName evidence="1">Uncharacterized protein</fullName>
    </submittedName>
</protein>
<sequence>LRQTMLNDVSGLEEQSPAKPLYSHRLTFQEAMKFLLYRTVLADCTWSRIYGSQDRRRYDHRFFEPSSTHAFSSIP</sequence>
<evidence type="ECO:0000313" key="1">
    <source>
        <dbReference type="WBParaSite" id="HPLM_0001919801-mRNA-1"/>
    </source>
</evidence>
<accession>A0A0N4X4A6</accession>
<organism evidence="1">
    <name type="scientific">Haemonchus placei</name>
    <name type="common">Barber's pole worm</name>
    <dbReference type="NCBI Taxonomy" id="6290"/>
    <lineage>
        <taxon>Eukaryota</taxon>
        <taxon>Metazoa</taxon>
        <taxon>Ecdysozoa</taxon>
        <taxon>Nematoda</taxon>
        <taxon>Chromadorea</taxon>
        <taxon>Rhabditida</taxon>
        <taxon>Rhabditina</taxon>
        <taxon>Rhabditomorpha</taxon>
        <taxon>Strongyloidea</taxon>
        <taxon>Trichostrongylidae</taxon>
        <taxon>Haemonchus</taxon>
    </lineage>
</organism>
<reference evidence="1" key="1">
    <citation type="submission" date="2017-02" db="UniProtKB">
        <authorList>
            <consortium name="WormBaseParasite"/>
        </authorList>
    </citation>
    <scope>IDENTIFICATION</scope>
</reference>
<proteinExistence type="predicted"/>
<dbReference type="WBParaSite" id="HPLM_0001919801-mRNA-1">
    <property type="protein sequence ID" value="HPLM_0001919801-mRNA-1"/>
    <property type="gene ID" value="HPLM_0001919801"/>
</dbReference>
<name>A0A0N4X4A6_HAEPC</name>
<dbReference type="AlphaFoldDB" id="A0A0N4X4A6"/>